<dbReference type="PANTHER" id="PTHR23151:SF90">
    <property type="entry name" value="DIHYDROLIPOYLLYSINE-RESIDUE ACETYLTRANSFERASE COMPONENT OF PYRUVATE DEHYDROGENASE COMPLEX, MITOCHONDRIAL-RELATED"/>
    <property type="match status" value="1"/>
</dbReference>
<dbReference type="EC" id="2.3.1.-" evidence="4"/>
<proteinExistence type="inferred from homology"/>
<organism evidence="8 9">
    <name type="scientific">Thalassovita aquimarina</name>
    <dbReference type="NCBI Taxonomy" id="2785917"/>
    <lineage>
        <taxon>Bacteria</taxon>
        <taxon>Pseudomonadati</taxon>
        <taxon>Pseudomonadota</taxon>
        <taxon>Alphaproteobacteria</taxon>
        <taxon>Rhodobacterales</taxon>
        <taxon>Roseobacteraceae</taxon>
        <taxon>Thalassovita</taxon>
    </lineage>
</organism>
<dbReference type="InterPro" id="IPR004167">
    <property type="entry name" value="PSBD"/>
</dbReference>
<feature type="region of interest" description="Disordered" evidence="5">
    <location>
        <begin position="141"/>
        <end position="181"/>
    </location>
</feature>
<evidence type="ECO:0000313" key="9">
    <source>
        <dbReference type="Proteomes" id="UP001195941"/>
    </source>
</evidence>
<protein>
    <recommendedName>
        <fullName evidence="4">Dihydrolipoamide acetyltransferase component of pyruvate dehydrogenase complex</fullName>
        <ecNumber evidence="4">2.3.1.-</ecNumber>
    </recommendedName>
</protein>
<dbReference type="InterPro" id="IPR045257">
    <property type="entry name" value="E2/Pdx1"/>
</dbReference>
<evidence type="ECO:0000313" key="8">
    <source>
        <dbReference type="EMBL" id="MBR9651513.1"/>
    </source>
</evidence>
<dbReference type="SUPFAM" id="SSF51230">
    <property type="entry name" value="Single hybrid motif"/>
    <property type="match status" value="1"/>
</dbReference>
<evidence type="ECO:0000256" key="2">
    <source>
        <dbReference type="ARBA" id="ARBA00007317"/>
    </source>
</evidence>
<comment type="cofactor">
    <cofactor evidence="1 4">
        <name>(R)-lipoate</name>
        <dbReference type="ChEBI" id="CHEBI:83088"/>
    </cofactor>
</comment>
<evidence type="ECO:0000256" key="1">
    <source>
        <dbReference type="ARBA" id="ARBA00001938"/>
    </source>
</evidence>
<dbReference type="InterPro" id="IPR036625">
    <property type="entry name" value="E3-bd_dom_sf"/>
</dbReference>
<dbReference type="PROSITE" id="PS50968">
    <property type="entry name" value="BIOTINYL_LIPOYL"/>
    <property type="match status" value="1"/>
</dbReference>
<sequence>MDVTLTSLTMPKLGLTMTEGVITEWRAAQGARVQQGDIVFVVETDKIATEIEAPSDGEIVEILFGEGATVPVGEAVARWTGIGMAGDAETADASASSEPEPKAPDAPADSQDSAGKTAKPLRKRVPATPLARRLAEEWGTDLATVTGTGPRGRIKAEDVRRHHEAAKPAANPGGDAPRQEPRVEPVPALQQTAARRVLEAKTTIPHFYVSREAEISELTAFRRQLTELTGQKISLNDCIVVAFARALNDLPECNRVWRDGEYVSYPTTDIGIAVQTERGLLVPVVRDLGLLPLDQAARHIGAVLSRARDGNFTADDLTGGTASVSNVGMFGATSLTPIVNPGQSSILGVGDMREVFRPDADGNPELRRELSFVLAADHRVLDGVDGARILAGITHYLENPLLLMATPMQGQTHVAS</sequence>
<dbReference type="EMBL" id="JADMKU010000008">
    <property type="protein sequence ID" value="MBR9651513.1"/>
    <property type="molecule type" value="Genomic_DNA"/>
</dbReference>
<feature type="domain" description="Peripheral subunit-binding (PSBD)" evidence="7">
    <location>
        <begin position="126"/>
        <end position="163"/>
    </location>
</feature>
<dbReference type="InterPro" id="IPR000089">
    <property type="entry name" value="Biotin_lipoyl"/>
</dbReference>
<keyword evidence="9" id="KW-1185">Reference proteome</keyword>
<dbReference type="InterPro" id="IPR003016">
    <property type="entry name" value="2-oxoA_DH_lipoyl-BS"/>
</dbReference>
<comment type="caution">
    <text evidence="8">The sequence shown here is derived from an EMBL/GenBank/DDBJ whole genome shotgun (WGS) entry which is preliminary data.</text>
</comment>
<evidence type="ECO:0000256" key="3">
    <source>
        <dbReference type="ARBA" id="ARBA00022823"/>
    </source>
</evidence>
<dbReference type="InterPro" id="IPR023213">
    <property type="entry name" value="CAT-like_dom_sf"/>
</dbReference>
<dbReference type="Pfam" id="PF00198">
    <property type="entry name" value="2-oxoacid_dh"/>
    <property type="match status" value="1"/>
</dbReference>
<dbReference type="CDD" id="cd06849">
    <property type="entry name" value="lipoyl_domain"/>
    <property type="match status" value="1"/>
</dbReference>
<dbReference type="InterPro" id="IPR011053">
    <property type="entry name" value="Single_hybrid_motif"/>
</dbReference>
<accession>A0ABS5HSD5</accession>
<dbReference type="PROSITE" id="PS51826">
    <property type="entry name" value="PSBD"/>
    <property type="match status" value="1"/>
</dbReference>
<keyword evidence="3 4" id="KW-0450">Lipoyl</keyword>
<evidence type="ECO:0000259" key="6">
    <source>
        <dbReference type="PROSITE" id="PS50968"/>
    </source>
</evidence>
<feature type="domain" description="Lipoyl-binding" evidence="6">
    <location>
        <begin position="5"/>
        <end position="80"/>
    </location>
</feature>
<gene>
    <name evidence="8" type="ORF">IT775_10300</name>
</gene>
<dbReference type="Proteomes" id="UP001195941">
    <property type="component" value="Unassembled WGS sequence"/>
</dbReference>
<dbReference type="Gene3D" id="3.30.559.10">
    <property type="entry name" value="Chloramphenicol acetyltransferase-like domain"/>
    <property type="match status" value="1"/>
</dbReference>
<keyword evidence="4" id="KW-0808">Transferase</keyword>
<dbReference type="Pfam" id="PF00364">
    <property type="entry name" value="Biotin_lipoyl"/>
    <property type="match status" value="1"/>
</dbReference>
<dbReference type="Gene3D" id="4.10.320.10">
    <property type="entry name" value="E3-binding domain"/>
    <property type="match status" value="1"/>
</dbReference>
<evidence type="ECO:0000259" key="7">
    <source>
        <dbReference type="PROSITE" id="PS51826"/>
    </source>
</evidence>
<evidence type="ECO:0000256" key="4">
    <source>
        <dbReference type="RuleBase" id="RU003423"/>
    </source>
</evidence>
<comment type="similarity">
    <text evidence="2 4">Belongs to the 2-oxoacid dehydrogenase family.</text>
</comment>
<feature type="compositionally biased region" description="Low complexity" evidence="5">
    <location>
        <begin position="87"/>
        <end position="98"/>
    </location>
</feature>
<dbReference type="PANTHER" id="PTHR23151">
    <property type="entry name" value="DIHYDROLIPOAMIDE ACETYL/SUCCINYL-TRANSFERASE-RELATED"/>
    <property type="match status" value="1"/>
</dbReference>
<dbReference type="SUPFAM" id="SSF52777">
    <property type="entry name" value="CoA-dependent acyltransferases"/>
    <property type="match status" value="1"/>
</dbReference>
<dbReference type="SUPFAM" id="SSF47005">
    <property type="entry name" value="Peripheral subunit-binding domain of 2-oxo acid dehydrogenase complex"/>
    <property type="match status" value="1"/>
</dbReference>
<dbReference type="InterPro" id="IPR001078">
    <property type="entry name" value="2-oxoacid_DH_actylTfrase"/>
</dbReference>
<dbReference type="Pfam" id="PF02817">
    <property type="entry name" value="E3_binding"/>
    <property type="match status" value="1"/>
</dbReference>
<dbReference type="Gene3D" id="2.40.50.100">
    <property type="match status" value="1"/>
</dbReference>
<dbReference type="PROSITE" id="PS00189">
    <property type="entry name" value="LIPOYL"/>
    <property type="match status" value="1"/>
</dbReference>
<keyword evidence="4" id="KW-0012">Acyltransferase</keyword>
<feature type="region of interest" description="Disordered" evidence="5">
    <location>
        <begin position="87"/>
        <end position="128"/>
    </location>
</feature>
<dbReference type="RefSeq" id="WP_212701035.1">
    <property type="nucleotide sequence ID" value="NZ_JADMKU010000008.1"/>
</dbReference>
<feature type="compositionally biased region" description="Low complexity" evidence="5">
    <location>
        <begin position="105"/>
        <end position="114"/>
    </location>
</feature>
<evidence type="ECO:0000256" key="5">
    <source>
        <dbReference type="SAM" id="MobiDB-lite"/>
    </source>
</evidence>
<name>A0ABS5HSD5_9RHOB</name>
<reference evidence="8 9" key="1">
    <citation type="journal article" date="2021" name="Arch. Microbiol.">
        <title>Thalassobius aquimarinus sp. nov., isolated from the Sea of Japan seashore.</title>
        <authorList>
            <person name="Kurilenko V.V."/>
            <person name="Romanenko L.A."/>
            <person name="Chernysheva N.Y."/>
            <person name="Velansky P.V."/>
            <person name="Tekutyeva L.A."/>
            <person name="Isaeva M.P."/>
            <person name="Mikhailov V.V."/>
        </authorList>
    </citation>
    <scope>NUCLEOTIDE SEQUENCE [LARGE SCALE GENOMIC DNA]</scope>
    <source>
        <strain evidence="8 9">KMM 8518</strain>
    </source>
</reference>